<dbReference type="InterPro" id="IPR020476">
    <property type="entry name" value="Nudix_hydrolase"/>
</dbReference>
<evidence type="ECO:0000256" key="1">
    <source>
        <dbReference type="ARBA" id="ARBA00005582"/>
    </source>
</evidence>
<dbReference type="AlphaFoldDB" id="A0A540V0G8"/>
<accession>A0A540V0G8</accession>
<dbReference type="InterPro" id="IPR020084">
    <property type="entry name" value="NUDIX_hydrolase_CS"/>
</dbReference>
<evidence type="ECO:0000259" key="4">
    <source>
        <dbReference type="PROSITE" id="PS51462"/>
    </source>
</evidence>
<dbReference type="RefSeq" id="WP_141602716.1">
    <property type="nucleotide sequence ID" value="NZ_JARMSB010000034.1"/>
</dbReference>
<name>A0A540V0G8_9BACL</name>
<dbReference type="PRINTS" id="PR00502">
    <property type="entry name" value="NUDIXFAMILY"/>
</dbReference>
<dbReference type="PROSITE" id="PS51462">
    <property type="entry name" value="NUDIX"/>
    <property type="match status" value="1"/>
</dbReference>
<evidence type="ECO:0000313" key="6">
    <source>
        <dbReference type="Proteomes" id="UP000315753"/>
    </source>
</evidence>
<dbReference type="Pfam" id="PF00293">
    <property type="entry name" value="NUDIX"/>
    <property type="match status" value="1"/>
</dbReference>
<feature type="domain" description="Nudix hydrolase" evidence="4">
    <location>
        <begin position="7"/>
        <end position="138"/>
    </location>
</feature>
<reference evidence="5 6" key="1">
    <citation type="submission" date="2019-06" db="EMBL/GenBank/DDBJ databases">
        <title>Genome sequence of Ureibacillus terrenus.</title>
        <authorList>
            <person name="Maclea K.S."/>
            <person name="Simoes M."/>
        </authorList>
    </citation>
    <scope>NUCLEOTIDE SEQUENCE [LARGE SCALE GENOMIC DNA]</scope>
    <source>
        <strain evidence="5 6">ATCC BAA-384</strain>
    </source>
</reference>
<dbReference type="InterPro" id="IPR000086">
    <property type="entry name" value="NUDIX_hydrolase_dom"/>
</dbReference>
<gene>
    <name evidence="5" type="ORF">FKZ59_10535</name>
</gene>
<comment type="similarity">
    <text evidence="1 3">Belongs to the Nudix hydrolase family.</text>
</comment>
<organism evidence="5 6">
    <name type="scientific">Ureibacillus terrenus</name>
    <dbReference type="NCBI Taxonomy" id="118246"/>
    <lineage>
        <taxon>Bacteria</taxon>
        <taxon>Bacillati</taxon>
        <taxon>Bacillota</taxon>
        <taxon>Bacilli</taxon>
        <taxon>Bacillales</taxon>
        <taxon>Caryophanaceae</taxon>
        <taxon>Ureibacillus</taxon>
    </lineage>
</organism>
<dbReference type="Gene3D" id="3.90.79.10">
    <property type="entry name" value="Nucleoside Triphosphate Pyrophosphohydrolase"/>
    <property type="match status" value="1"/>
</dbReference>
<dbReference type="EMBL" id="VIGD01000013">
    <property type="protein sequence ID" value="TQE90261.1"/>
    <property type="molecule type" value="Genomic_DNA"/>
</dbReference>
<dbReference type="PROSITE" id="PS00893">
    <property type="entry name" value="NUDIX_BOX"/>
    <property type="match status" value="1"/>
</dbReference>
<dbReference type="OrthoDB" id="9786141at2"/>
<evidence type="ECO:0000256" key="3">
    <source>
        <dbReference type="RuleBase" id="RU003476"/>
    </source>
</evidence>
<dbReference type="SUPFAM" id="SSF55811">
    <property type="entry name" value="Nudix"/>
    <property type="match status" value="1"/>
</dbReference>
<dbReference type="InterPro" id="IPR015797">
    <property type="entry name" value="NUDIX_hydrolase-like_dom_sf"/>
</dbReference>
<evidence type="ECO:0000256" key="2">
    <source>
        <dbReference type="ARBA" id="ARBA00022801"/>
    </source>
</evidence>
<dbReference type="Proteomes" id="UP000315753">
    <property type="component" value="Unassembled WGS sequence"/>
</dbReference>
<sequence>MKNERGKVWLGAGAVVVNSDGKWLVVKKKYSGLKGVWSIPAGFVQYGETADEAALREVREETGIHCIVTGMVGFRTGVIRGEVSDNMAIFACRPINEHQPIRIQEKELYDAKWLSVNELLTCGEASVMLQEMASDSLIRHQLSKNDGINPGDWFQYTSYRVFFNK</sequence>
<keyword evidence="2 3" id="KW-0378">Hydrolase</keyword>
<comment type="caution">
    <text evidence="5">The sequence shown here is derived from an EMBL/GenBank/DDBJ whole genome shotgun (WGS) entry which is preliminary data.</text>
</comment>
<protein>
    <submittedName>
        <fullName evidence="5">NUDIX hydrolase</fullName>
    </submittedName>
</protein>
<evidence type="ECO:0000313" key="5">
    <source>
        <dbReference type="EMBL" id="TQE90261.1"/>
    </source>
</evidence>
<dbReference type="PANTHER" id="PTHR43736:SF1">
    <property type="entry name" value="DIHYDRONEOPTERIN TRIPHOSPHATE DIPHOSPHATASE"/>
    <property type="match status" value="1"/>
</dbReference>
<keyword evidence="6" id="KW-1185">Reference proteome</keyword>
<dbReference type="GO" id="GO:0016787">
    <property type="term" value="F:hydrolase activity"/>
    <property type="evidence" value="ECO:0007669"/>
    <property type="project" value="UniProtKB-KW"/>
</dbReference>
<proteinExistence type="inferred from homology"/>
<dbReference type="PANTHER" id="PTHR43736">
    <property type="entry name" value="ADP-RIBOSE PYROPHOSPHATASE"/>
    <property type="match status" value="1"/>
</dbReference>